<name>A0A7U2QXW6_ASPFN</name>
<evidence type="ECO:0000313" key="1">
    <source>
        <dbReference type="EMBL" id="QRD88888.1"/>
    </source>
</evidence>
<dbReference type="EMBL" id="CP044619">
    <property type="protein sequence ID" value="QRD88888.1"/>
    <property type="molecule type" value="Genomic_DNA"/>
</dbReference>
<sequence length="61" mass="6772">MPKGASVKLTPSVLDTEEILLAGHEHKNQYFSSPSFCYGTMIPTPQMMACSFDFDIACVER</sequence>
<keyword evidence="2" id="KW-1185">Reference proteome</keyword>
<dbReference type="VEuPathDB" id="FungiDB:F9C07_10987"/>
<protein>
    <submittedName>
        <fullName evidence="1">Uncharacterized protein</fullName>
    </submittedName>
</protein>
<dbReference type="AlphaFoldDB" id="A0A7U2QXW6"/>
<proteinExistence type="predicted"/>
<organism evidence="1 2">
    <name type="scientific">Aspergillus flavus (strain ATCC 200026 / FGSC A1120 / IAM 13836 / NRRL 3357 / JCM 12722 / SRRC 167)</name>
    <dbReference type="NCBI Taxonomy" id="332952"/>
    <lineage>
        <taxon>Eukaryota</taxon>
        <taxon>Fungi</taxon>
        <taxon>Dikarya</taxon>
        <taxon>Ascomycota</taxon>
        <taxon>Pezizomycotina</taxon>
        <taxon>Eurotiomycetes</taxon>
        <taxon>Eurotiomycetidae</taxon>
        <taxon>Eurotiales</taxon>
        <taxon>Aspergillaceae</taxon>
        <taxon>Aspergillus</taxon>
        <taxon>Aspergillus subgen. Circumdati</taxon>
    </lineage>
</organism>
<gene>
    <name evidence="1" type="ORF">F9C07_10987</name>
</gene>
<evidence type="ECO:0000313" key="2">
    <source>
        <dbReference type="Proteomes" id="UP000596276"/>
    </source>
</evidence>
<dbReference type="Proteomes" id="UP000596276">
    <property type="component" value="Chromosome 1"/>
</dbReference>
<reference evidence="2" key="1">
    <citation type="journal article" date="2021" name="G3 (Bethesda)">
        <title>Chromosome assembled and annotated genome sequence of Aspergillus flavus NRRL 3357.</title>
        <authorList>
            <person name="Skerker J.M."/>
            <person name="Pianalto K.M."/>
            <person name="Mondo S.J."/>
            <person name="Yang K."/>
            <person name="Arkin A.P."/>
            <person name="Keller N.P."/>
            <person name="Grigoriev I.V."/>
            <person name="Louise Glass N.L."/>
        </authorList>
    </citation>
    <scope>NUCLEOTIDE SEQUENCE [LARGE SCALE GENOMIC DNA]</scope>
    <source>
        <strain evidence="2">ATCC 200026 / FGSC A1120 / IAM 13836 / NRRL 3357 / JCM 12722 / SRRC 167</strain>
    </source>
</reference>
<accession>A0A7U2QXW6</accession>